<feature type="compositionally biased region" description="Polar residues" evidence="1">
    <location>
        <begin position="50"/>
        <end position="66"/>
    </location>
</feature>
<reference evidence="2 3" key="1">
    <citation type="submission" date="2023-02" db="EMBL/GenBank/DDBJ databases">
        <title>The predominant lactic acid bacteria and yeasts involved in the spontaneous fermentation of millet during the production of the traditional porridge Hausa koko in Ghana.</title>
        <authorList>
            <person name="Atter A."/>
            <person name="Diaz M."/>
        </authorList>
    </citation>
    <scope>NUCLEOTIDE SEQUENCE [LARGE SCALE GENOMIC DNA]</scope>
    <source>
        <strain evidence="2 3">FI11640</strain>
    </source>
</reference>
<protein>
    <recommendedName>
        <fullName evidence="4">Lipoprotein</fullName>
    </recommendedName>
</protein>
<proteinExistence type="predicted"/>
<keyword evidence="3" id="KW-1185">Reference proteome</keyword>
<feature type="compositionally biased region" description="Low complexity" evidence="1">
    <location>
        <begin position="108"/>
        <end position="127"/>
    </location>
</feature>
<dbReference type="Proteomes" id="UP001330016">
    <property type="component" value="Unassembled WGS sequence"/>
</dbReference>
<organism evidence="2 3">
    <name type="scientific">Schleiferilactobacillus harbinensis</name>
    <dbReference type="NCBI Taxonomy" id="304207"/>
    <lineage>
        <taxon>Bacteria</taxon>
        <taxon>Bacillati</taxon>
        <taxon>Bacillota</taxon>
        <taxon>Bacilli</taxon>
        <taxon>Lactobacillales</taxon>
        <taxon>Lactobacillaceae</taxon>
        <taxon>Schleiferilactobacillus</taxon>
    </lineage>
</organism>
<sequence length="235" mass="25566">MMHMVGLLLYTNTVRKPVDGDDNMSKKARVNWLLAGMVGLIALMSGCGHNRQQSDSSAKSLSQRESIVSRREATAASRSRAEKAAKEKQESEEAAKQEASKKSDADRAASQAASESSASVQSSAQAASERESQTKLVPRQAMFGQWYSDDGMMIIMVKSDFTMMVKSDGRVSYRGPFNTRDETDDSITLVSTQMVADGLAFHFVDPNIVSLGGGGGTYILRRSNNWQPTDPLPNS</sequence>
<feature type="region of interest" description="Disordered" evidence="1">
    <location>
        <begin position="48"/>
        <end position="135"/>
    </location>
</feature>
<name>A0ABU7T344_9LACO</name>
<feature type="compositionally biased region" description="Basic and acidic residues" evidence="1">
    <location>
        <begin position="67"/>
        <end position="107"/>
    </location>
</feature>
<evidence type="ECO:0008006" key="4">
    <source>
        <dbReference type="Google" id="ProtNLM"/>
    </source>
</evidence>
<accession>A0ABU7T344</accession>
<evidence type="ECO:0000256" key="1">
    <source>
        <dbReference type="SAM" id="MobiDB-lite"/>
    </source>
</evidence>
<dbReference type="EMBL" id="JAQSGK010000046">
    <property type="protein sequence ID" value="MEE6716745.1"/>
    <property type="molecule type" value="Genomic_DNA"/>
</dbReference>
<evidence type="ECO:0000313" key="3">
    <source>
        <dbReference type="Proteomes" id="UP001330016"/>
    </source>
</evidence>
<comment type="caution">
    <text evidence="2">The sequence shown here is derived from an EMBL/GenBank/DDBJ whole genome shotgun (WGS) entry which is preliminary data.</text>
</comment>
<evidence type="ECO:0000313" key="2">
    <source>
        <dbReference type="EMBL" id="MEE6716745.1"/>
    </source>
</evidence>
<gene>
    <name evidence="2" type="ORF">PS435_12875</name>
</gene>
<dbReference type="RefSeq" id="WP_146994844.1">
    <property type="nucleotide sequence ID" value="NZ_BJTX01000039.1"/>
</dbReference>